<name>A0A7G2DST6_ARATH</name>
<evidence type="ECO:0000259" key="16">
    <source>
        <dbReference type="PROSITE" id="PS51032"/>
    </source>
</evidence>
<evidence type="ECO:0000313" key="19">
    <source>
        <dbReference type="Proteomes" id="UP000516314"/>
    </source>
</evidence>
<dbReference type="SUPFAM" id="SSF54171">
    <property type="entry name" value="DNA-binding domain"/>
    <property type="match status" value="1"/>
</dbReference>
<reference evidence="18 19" key="1">
    <citation type="submission" date="2020-09" db="EMBL/GenBank/DDBJ databases">
        <authorList>
            <person name="Ashkenazy H."/>
        </authorList>
    </citation>
    <scope>NUCLEOTIDE SEQUENCE [LARGE SCALE GENOMIC DNA]</scope>
    <source>
        <strain evidence="19">cv. Cdm-0</strain>
    </source>
</reference>
<evidence type="ECO:0000256" key="10">
    <source>
        <dbReference type="ARBA" id="ARBA00023125"/>
    </source>
</evidence>
<gene>
    <name evidence="18" type="ORF">AT9943_LOCUS1099</name>
</gene>
<evidence type="ECO:0000256" key="2">
    <source>
        <dbReference type="ARBA" id="ARBA00004123"/>
    </source>
</evidence>
<dbReference type="GO" id="GO:0046872">
    <property type="term" value="F:metal ion binding"/>
    <property type="evidence" value="ECO:0007669"/>
    <property type="project" value="UniProtKB-KW"/>
</dbReference>
<feature type="domain" description="Nudix hydrolase" evidence="17">
    <location>
        <begin position="18"/>
        <end position="166"/>
    </location>
</feature>
<dbReference type="GO" id="GO:0005739">
    <property type="term" value="C:mitochondrion"/>
    <property type="evidence" value="ECO:0007669"/>
    <property type="project" value="UniProtKB-SubCell"/>
</dbReference>
<evidence type="ECO:0000256" key="11">
    <source>
        <dbReference type="ARBA" id="ARBA00023128"/>
    </source>
</evidence>
<dbReference type="FunFam" id="3.30.730.10:FF:000001">
    <property type="entry name" value="Ethylene-responsive transcription factor 2"/>
    <property type="match status" value="1"/>
</dbReference>
<dbReference type="PRINTS" id="PR00367">
    <property type="entry name" value="ETHRSPELEMNT"/>
</dbReference>
<dbReference type="EMBL" id="LR881466">
    <property type="protein sequence ID" value="CAD5312557.1"/>
    <property type="molecule type" value="Genomic_DNA"/>
</dbReference>
<dbReference type="InterPro" id="IPR001471">
    <property type="entry name" value="AP2/ERF_dom"/>
</dbReference>
<dbReference type="Pfam" id="PF00293">
    <property type="entry name" value="NUDIX"/>
    <property type="match status" value="1"/>
</dbReference>
<feature type="region of interest" description="Disordered" evidence="15">
    <location>
        <begin position="177"/>
        <end position="206"/>
    </location>
</feature>
<dbReference type="GO" id="GO:0005634">
    <property type="term" value="C:nucleus"/>
    <property type="evidence" value="ECO:0007669"/>
    <property type="project" value="UniProtKB-SubCell"/>
</dbReference>
<dbReference type="PROSITE" id="PS51462">
    <property type="entry name" value="NUDIX"/>
    <property type="match status" value="1"/>
</dbReference>
<dbReference type="InterPro" id="IPR000086">
    <property type="entry name" value="NUDIX_hydrolase_dom"/>
</dbReference>
<keyword evidence="11" id="KW-0496">Mitochondrion</keyword>
<organism evidence="18 19">
    <name type="scientific">Arabidopsis thaliana</name>
    <name type="common">Mouse-ear cress</name>
    <dbReference type="NCBI Taxonomy" id="3702"/>
    <lineage>
        <taxon>Eukaryota</taxon>
        <taxon>Viridiplantae</taxon>
        <taxon>Streptophyta</taxon>
        <taxon>Embryophyta</taxon>
        <taxon>Tracheophyta</taxon>
        <taxon>Spermatophyta</taxon>
        <taxon>Magnoliopsida</taxon>
        <taxon>eudicotyledons</taxon>
        <taxon>Gunneridae</taxon>
        <taxon>Pentapetalae</taxon>
        <taxon>rosids</taxon>
        <taxon>malvids</taxon>
        <taxon>Brassicales</taxon>
        <taxon>Brassicaceae</taxon>
        <taxon>Camelineae</taxon>
        <taxon>Arabidopsis</taxon>
    </lineage>
</organism>
<keyword evidence="5" id="KW-0479">Metal-binding</keyword>
<dbReference type="InterPro" id="IPR016177">
    <property type="entry name" value="DNA-bd_dom_sf"/>
</dbReference>
<keyword evidence="10" id="KW-0238">DNA-binding</keyword>
<evidence type="ECO:0000256" key="8">
    <source>
        <dbReference type="ARBA" id="ARBA00022946"/>
    </source>
</evidence>
<dbReference type="Gene3D" id="3.90.79.10">
    <property type="entry name" value="Nucleoside Triphosphate Pyrophosphohydrolase"/>
    <property type="match status" value="1"/>
</dbReference>
<dbReference type="PANTHER" id="PTHR12629:SF58">
    <property type="entry name" value="NUDIX HYDROLASE 12, MITOCHONDRIAL"/>
    <property type="match status" value="1"/>
</dbReference>
<dbReference type="PANTHER" id="PTHR12629">
    <property type="entry name" value="DIPHOSPHOINOSITOL POLYPHOSPHATE PHOSPHOHYDROLASE"/>
    <property type="match status" value="1"/>
</dbReference>
<dbReference type="PROSITE" id="PS51032">
    <property type="entry name" value="AP2_ERF"/>
    <property type="match status" value="1"/>
</dbReference>
<dbReference type="InterPro" id="IPR015797">
    <property type="entry name" value="NUDIX_hydrolase-like_dom_sf"/>
</dbReference>
<dbReference type="Gene3D" id="3.30.730.10">
    <property type="entry name" value="AP2/ERF domain"/>
    <property type="match status" value="1"/>
</dbReference>
<dbReference type="InterPro" id="IPR047198">
    <property type="entry name" value="DDP-like_NUDIX"/>
</dbReference>
<protein>
    <submittedName>
        <fullName evidence="18">(thale cress) hypothetical protein</fullName>
    </submittedName>
</protein>
<dbReference type="Pfam" id="PF00847">
    <property type="entry name" value="AP2"/>
    <property type="match status" value="1"/>
</dbReference>
<dbReference type="Proteomes" id="UP000516314">
    <property type="component" value="Chromosome 1"/>
</dbReference>
<dbReference type="AlphaFoldDB" id="A0A7G2DST6"/>
<comment type="cofactor">
    <cofactor evidence="1">
        <name>Mg(2+)</name>
        <dbReference type="ChEBI" id="CHEBI:18420"/>
    </cofactor>
</comment>
<evidence type="ECO:0000259" key="17">
    <source>
        <dbReference type="PROSITE" id="PS51462"/>
    </source>
</evidence>
<dbReference type="CDD" id="cd00018">
    <property type="entry name" value="AP2"/>
    <property type="match status" value="1"/>
</dbReference>
<dbReference type="GO" id="GO:0016462">
    <property type="term" value="F:pyrophosphatase activity"/>
    <property type="evidence" value="ECO:0007669"/>
    <property type="project" value="InterPro"/>
</dbReference>
<comment type="similarity">
    <text evidence="4">Belongs to the Nudix hydrolase family.</text>
</comment>
<evidence type="ECO:0000313" key="18">
    <source>
        <dbReference type="EMBL" id="CAD5312557.1"/>
    </source>
</evidence>
<evidence type="ECO:0000256" key="15">
    <source>
        <dbReference type="SAM" id="MobiDB-lite"/>
    </source>
</evidence>
<evidence type="ECO:0000256" key="1">
    <source>
        <dbReference type="ARBA" id="ARBA00001946"/>
    </source>
</evidence>
<keyword evidence="6" id="KW-0378">Hydrolase</keyword>
<proteinExistence type="inferred from homology"/>
<dbReference type="FunFam" id="3.90.79.10:FF:000030">
    <property type="entry name" value="Nudix hydrolase 13 mitochondrial"/>
    <property type="match status" value="1"/>
</dbReference>
<dbReference type="GO" id="GO:0003700">
    <property type="term" value="F:DNA-binding transcription factor activity"/>
    <property type="evidence" value="ECO:0007669"/>
    <property type="project" value="InterPro"/>
</dbReference>
<keyword evidence="7" id="KW-0460">Magnesium</keyword>
<dbReference type="SUPFAM" id="SSF55811">
    <property type="entry name" value="Nudix"/>
    <property type="match status" value="1"/>
</dbReference>
<dbReference type="InterPro" id="IPR020084">
    <property type="entry name" value="NUDIX_hydrolase_CS"/>
</dbReference>
<evidence type="ECO:0000256" key="13">
    <source>
        <dbReference type="ARBA" id="ARBA00023242"/>
    </source>
</evidence>
<comment type="subcellular location">
    <subcellularLocation>
        <location evidence="3">Mitochondrion</location>
    </subcellularLocation>
    <subcellularLocation>
        <location evidence="2">Nucleus</location>
    </subcellularLocation>
</comment>
<dbReference type="InterPro" id="IPR036955">
    <property type="entry name" value="AP2/ERF_dom_sf"/>
</dbReference>
<keyword evidence="12" id="KW-0804">Transcription</keyword>
<comment type="similarity">
    <text evidence="14">Belongs to the AP2/ERF transcription factor family. ERF subfamily.</text>
</comment>
<evidence type="ECO:0000256" key="7">
    <source>
        <dbReference type="ARBA" id="ARBA00022842"/>
    </source>
</evidence>
<evidence type="ECO:0000256" key="4">
    <source>
        <dbReference type="ARBA" id="ARBA00005582"/>
    </source>
</evidence>
<evidence type="ECO:0000256" key="9">
    <source>
        <dbReference type="ARBA" id="ARBA00023015"/>
    </source>
</evidence>
<dbReference type="CDD" id="cd04666">
    <property type="entry name" value="NUDIX_DIPP2_like_Nudt4"/>
    <property type="match status" value="1"/>
</dbReference>
<keyword evidence="13" id="KW-0539">Nucleus</keyword>
<dbReference type="PROSITE" id="PS00893">
    <property type="entry name" value="NUDIX_BOX"/>
    <property type="match status" value="1"/>
</dbReference>
<evidence type="ECO:0000256" key="3">
    <source>
        <dbReference type="ARBA" id="ARBA00004173"/>
    </source>
</evidence>
<evidence type="ECO:0000256" key="12">
    <source>
        <dbReference type="ARBA" id="ARBA00023163"/>
    </source>
</evidence>
<dbReference type="SMART" id="SM00380">
    <property type="entry name" value="AP2"/>
    <property type="match status" value="1"/>
</dbReference>
<dbReference type="GO" id="GO:0003677">
    <property type="term" value="F:DNA binding"/>
    <property type="evidence" value="ECO:0007669"/>
    <property type="project" value="UniProtKB-KW"/>
</dbReference>
<keyword evidence="8" id="KW-0809">Transit peptide</keyword>
<feature type="domain" description="AP2/ERF" evidence="16">
    <location>
        <begin position="212"/>
        <end position="269"/>
    </location>
</feature>
<evidence type="ECO:0000256" key="6">
    <source>
        <dbReference type="ARBA" id="ARBA00022801"/>
    </source>
</evidence>
<feature type="compositionally biased region" description="Basic and acidic residues" evidence="15">
    <location>
        <begin position="177"/>
        <end position="190"/>
    </location>
</feature>
<keyword evidence="9" id="KW-0805">Transcription regulation</keyword>
<accession>A0A7G2DST6</accession>
<evidence type="ECO:0000256" key="14">
    <source>
        <dbReference type="ARBA" id="ARBA00024343"/>
    </source>
</evidence>
<sequence>MSVLSSRTGRDRQRYDNNFRLVSGCIPYRLMKADETEEDSGVDFVNKLEVLMVSSPNRHDLVFPKGGWEDDETVLEAASREAIEEAGVKGILRELPLGVWEFRSKSSTVEDECLGGCKGYMFALKVTEELEDWPERKNRERRWLTVKEALELCRYEWMQRALEEFLRVMEDERRLRTEEETVHDSSKLEEESQIDPCNKRKSKEEKKLQEGKYLGVRRRPWGRYAAEIRNPFTKERHWLGTFDTAEEAAFAYDVAARSISGSLATTNFFYTENTSLERHPQQSLEPHMTWGSSSLCLLQDQPFENNHFVADPISSSFSQKQESSTNLTNTFSHCYNDGDHVGQSKEISLPNDMSNSLFGHQDKVGEHDNADHMKFGSVLSDEPLCFEYDYIGNYLQSFLKDVNDDAPQFLM</sequence>
<evidence type="ECO:0000256" key="5">
    <source>
        <dbReference type="ARBA" id="ARBA00022723"/>
    </source>
</evidence>